<dbReference type="Proteomes" id="UP000317093">
    <property type="component" value="Chromosome"/>
</dbReference>
<sequence precursor="true">MRKHLTTLVPVALLIVSTADAGDVSPETMAFFEKEVRPLLAEHCWSCHGEKEQKGDLRLDSHQAMVHGGESGVSIVPGKPDESLLIEAVRYESYEMPPTGKLKPDQIAVLEKWILMGAPWPGADETAPVRKAHGPTFTDEDRAWWAIQPLREVKVPAERTPDWSRNEIDRFILAAMTKEGLEPAPPADRETLIRRLTFDLHGLPPTPEEVRAFVLDRRLDAYERLVDRLLESPRYGERWARHWLDVVRYADSDGFRADHYRPNAWRYRDYVIRSFNDDKPYDRFVLEQIAGDELFPDDVDALIATGFLTHGIFEWNQRDVTRNWDNMLNEVTDTVSNVFLGVGLQCARCHDHKFDPVLQKDYFQLRAFFEPLRFPTSRTAATSDQIEEHRKKLAKWEEATREIREKLAELEAPYRRKAEAVVKAFPKEIQAMVNKPAAERTPREQQIAMLAWHQVEHDYKRIDSKFSPEDKEKILALRRDLAKFNKLKPASLPVARVAVDVGPTAPETVIPKKRTKCEPGFLALLDEPAPASSPYASEVSTGRRSSLAKWLTREDNPLSTRVIVNRVWQYHFSRGLAANANDFGRLGGTPTHPDLLDWMARRFVDGGWRLKDLHRLMLLSATYRQSSCHPRHDAMTAIDPDNKHYWRGGTRRLDAEQIRDSILAVTGRLDLRTGGPGVRSDQPRRSVYLRTTRNARDPFLATFDLPQFITSTASRDITTSPIQSLRLFNNQQMLRFAEHLSARAIREAGPVSEDLKEDASVRRAWEIVFGRTMTDDEALLAKAFLDRQSALLAEQAATAPAPELATAQMAYRQGQAVVVNPDDPPPLYVASDKRLGLENFTIETFFQIQSVYDTGSVRTLVAKWNGRVPEPGWVFGVTGQGSRRKPQTLVLRMHGKRSDNSVGDSIVFSDQHIELNTPYYAAASVHLSGERAGTIDFYLKDLSNAEEPLNHVVMSHQIVQLRPNDLPVTFGRMAGKSPSYFDGLIDDIRLSSAALNVPELLLSREGTTKKTLGYWQFDPVPGMFQDSSPNRHDITYRHVEESADDPRAAAFVDLCHMLLNSNEFLYVQ</sequence>
<dbReference type="SUPFAM" id="SSF46626">
    <property type="entry name" value="Cytochrome c"/>
    <property type="match status" value="1"/>
</dbReference>
<dbReference type="InterPro" id="IPR013320">
    <property type="entry name" value="ConA-like_dom_sf"/>
</dbReference>
<feature type="domain" description="DUF1549" evidence="3">
    <location>
        <begin position="167"/>
        <end position="372"/>
    </location>
</feature>
<feature type="chain" id="PRO_5022106904" evidence="2">
    <location>
        <begin position="22"/>
        <end position="1068"/>
    </location>
</feature>
<dbReference type="GO" id="GO:0009055">
    <property type="term" value="F:electron transfer activity"/>
    <property type="evidence" value="ECO:0007669"/>
    <property type="project" value="InterPro"/>
</dbReference>
<dbReference type="InterPro" id="IPR011444">
    <property type="entry name" value="DUF1549"/>
</dbReference>
<dbReference type="InterPro" id="IPR036909">
    <property type="entry name" value="Cyt_c-like_dom_sf"/>
</dbReference>
<dbReference type="GO" id="GO:0020037">
    <property type="term" value="F:heme binding"/>
    <property type="evidence" value="ECO:0007669"/>
    <property type="project" value="InterPro"/>
</dbReference>
<dbReference type="Pfam" id="PF07587">
    <property type="entry name" value="PSD1"/>
    <property type="match status" value="1"/>
</dbReference>
<dbReference type="SUPFAM" id="SSF49899">
    <property type="entry name" value="Concanavalin A-like lectins/glucanases"/>
    <property type="match status" value="1"/>
</dbReference>
<dbReference type="Pfam" id="PF07583">
    <property type="entry name" value="PSCyt2"/>
    <property type="match status" value="1"/>
</dbReference>
<evidence type="ECO:0000256" key="2">
    <source>
        <dbReference type="SAM" id="SignalP"/>
    </source>
</evidence>
<dbReference type="AlphaFoldDB" id="A0A518AZK0"/>
<feature type="coiled-coil region" evidence="1">
    <location>
        <begin position="379"/>
        <end position="406"/>
    </location>
</feature>
<accession>A0A518AZK0</accession>
<dbReference type="InterPro" id="IPR011429">
    <property type="entry name" value="Cyt_c_Planctomycete-type"/>
</dbReference>
<keyword evidence="1" id="KW-0175">Coiled coil</keyword>
<protein>
    <submittedName>
        <fullName evidence="6">Planctomycete cytochrome C</fullName>
    </submittedName>
</protein>
<dbReference type="KEGG" id="knv:Pan216_09770"/>
<dbReference type="Gene3D" id="2.60.120.200">
    <property type="match status" value="1"/>
</dbReference>
<evidence type="ECO:0000256" key="1">
    <source>
        <dbReference type="SAM" id="Coils"/>
    </source>
</evidence>
<reference evidence="6 7" key="1">
    <citation type="submission" date="2019-02" db="EMBL/GenBank/DDBJ databases">
        <title>Deep-cultivation of Planctomycetes and their phenomic and genomic characterization uncovers novel biology.</title>
        <authorList>
            <person name="Wiegand S."/>
            <person name="Jogler M."/>
            <person name="Boedeker C."/>
            <person name="Pinto D."/>
            <person name="Vollmers J."/>
            <person name="Rivas-Marin E."/>
            <person name="Kohn T."/>
            <person name="Peeters S.H."/>
            <person name="Heuer A."/>
            <person name="Rast P."/>
            <person name="Oberbeckmann S."/>
            <person name="Bunk B."/>
            <person name="Jeske O."/>
            <person name="Meyerdierks A."/>
            <person name="Storesund J.E."/>
            <person name="Kallscheuer N."/>
            <person name="Luecker S."/>
            <person name="Lage O.M."/>
            <person name="Pohl T."/>
            <person name="Merkel B.J."/>
            <person name="Hornburger P."/>
            <person name="Mueller R.-W."/>
            <person name="Bruemmer F."/>
            <person name="Labrenz M."/>
            <person name="Spormann A.M."/>
            <person name="Op den Camp H."/>
            <person name="Overmann J."/>
            <person name="Amann R."/>
            <person name="Jetten M.S.M."/>
            <person name="Mascher T."/>
            <person name="Medema M.H."/>
            <person name="Devos D.P."/>
            <person name="Kaster A.-K."/>
            <person name="Ovreas L."/>
            <person name="Rohde M."/>
            <person name="Galperin M.Y."/>
            <person name="Jogler C."/>
        </authorList>
    </citation>
    <scope>NUCLEOTIDE SEQUENCE [LARGE SCALE GENOMIC DNA]</scope>
    <source>
        <strain evidence="6 7">Pan216</strain>
    </source>
</reference>
<evidence type="ECO:0000313" key="7">
    <source>
        <dbReference type="Proteomes" id="UP000317093"/>
    </source>
</evidence>
<evidence type="ECO:0000313" key="6">
    <source>
        <dbReference type="EMBL" id="QDU60140.1"/>
    </source>
</evidence>
<evidence type="ECO:0000259" key="4">
    <source>
        <dbReference type="Pfam" id="PF07587"/>
    </source>
</evidence>
<dbReference type="Pfam" id="PF07635">
    <property type="entry name" value="PSCyt1"/>
    <property type="match status" value="1"/>
</dbReference>
<dbReference type="InterPro" id="IPR022655">
    <property type="entry name" value="DUF1553"/>
</dbReference>
<keyword evidence="2" id="KW-0732">Signal</keyword>
<feature type="domain" description="Cytochrome C Planctomycete-type" evidence="5">
    <location>
        <begin position="44"/>
        <end position="100"/>
    </location>
</feature>
<proteinExistence type="predicted"/>
<gene>
    <name evidence="6" type="ORF">Pan216_09770</name>
</gene>
<dbReference type="OrthoDB" id="127107at2"/>
<feature type="domain" description="DUF1553" evidence="4">
    <location>
        <begin position="543"/>
        <end position="784"/>
    </location>
</feature>
<dbReference type="PANTHER" id="PTHR35889:SF3">
    <property type="entry name" value="F-BOX DOMAIN-CONTAINING PROTEIN"/>
    <property type="match status" value="1"/>
</dbReference>
<feature type="signal peptide" evidence="2">
    <location>
        <begin position="1"/>
        <end position="21"/>
    </location>
</feature>
<dbReference type="PANTHER" id="PTHR35889">
    <property type="entry name" value="CYCLOINULO-OLIGOSACCHARIDE FRUCTANOTRANSFERASE-RELATED"/>
    <property type="match status" value="1"/>
</dbReference>
<keyword evidence="7" id="KW-1185">Reference proteome</keyword>
<dbReference type="EMBL" id="CP036279">
    <property type="protein sequence ID" value="QDU60140.1"/>
    <property type="molecule type" value="Genomic_DNA"/>
</dbReference>
<evidence type="ECO:0000259" key="3">
    <source>
        <dbReference type="Pfam" id="PF07583"/>
    </source>
</evidence>
<evidence type="ECO:0000259" key="5">
    <source>
        <dbReference type="Pfam" id="PF07635"/>
    </source>
</evidence>
<organism evidence="6 7">
    <name type="scientific">Kolteria novifilia</name>
    <dbReference type="NCBI Taxonomy" id="2527975"/>
    <lineage>
        <taxon>Bacteria</taxon>
        <taxon>Pseudomonadati</taxon>
        <taxon>Planctomycetota</taxon>
        <taxon>Planctomycetia</taxon>
        <taxon>Kolteriales</taxon>
        <taxon>Kolteriaceae</taxon>
        <taxon>Kolteria</taxon>
    </lineage>
</organism>
<name>A0A518AZK0_9BACT</name>
<dbReference type="RefSeq" id="WP_145255515.1">
    <property type="nucleotide sequence ID" value="NZ_CP036279.1"/>
</dbReference>